<keyword evidence="2" id="KW-1185">Reference proteome</keyword>
<reference evidence="1 2" key="1">
    <citation type="submission" date="2020-06" db="EMBL/GenBank/DDBJ databases">
        <authorList>
            <person name="Aidoo V.A."/>
            <person name="Attix H.E."/>
            <person name="Centeno C.A."/>
            <person name="Hollingsworth J.S."/>
            <person name="Humbert W.S."/>
            <person name="Martinez-Aguilar E."/>
            <person name="Richter E.A."/>
            <person name="Smith D.M."/>
            <person name="Thoma A.L."/>
            <person name="Troup B.R."/>
            <person name="Watkins V.C."/>
            <person name="Brunner S."/>
            <person name="Chen S."/>
            <person name="Fogarty M.P."/>
            <person name="Merkhofer E.C."/>
            <person name="Garlena R.A."/>
            <person name="Russell D.A."/>
            <person name="Pope W.H."/>
            <person name="Jacobs-Sera D."/>
            <person name="Hatfull G.F."/>
        </authorList>
    </citation>
    <scope>NUCLEOTIDE SEQUENCE [LARGE SCALE GENOMIC DNA]</scope>
</reference>
<organism evidence="1 2">
    <name type="scientific">Gordonia Phage Sephiroth</name>
    <dbReference type="NCBI Taxonomy" id="2767553"/>
    <lineage>
        <taxon>Viruses</taxon>
        <taxon>Duplodnaviria</taxon>
        <taxon>Heunggongvirae</taxon>
        <taxon>Uroviricota</taxon>
        <taxon>Caudoviricetes</taxon>
        <taxon>Deeyouvirinae</taxon>
        <taxon>Octobienvirus</taxon>
        <taxon>Octobienvirus sephiroth</taxon>
    </lineage>
</organism>
<dbReference type="KEGG" id="vg:70080983"/>
<protein>
    <submittedName>
        <fullName evidence="1">Uncharacterized protein</fullName>
    </submittedName>
</protein>
<gene>
    <name evidence="1" type="primary">45</name>
    <name evidence="1" type="ORF">SEA_SEPHIROTH_45</name>
</gene>
<dbReference type="RefSeq" id="YP_010246433.1">
    <property type="nucleotide sequence ID" value="NC_060135.1"/>
</dbReference>
<evidence type="ECO:0000313" key="1">
    <source>
        <dbReference type="EMBL" id="QNN99475.1"/>
    </source>
</evidence>
<dbReference type="EMBL" id="MT684599">
    <property type="protein sequence ID" value="QNN99475.1"/>
    <property type="molecule type" value="Genomic_DNA"/>
</dbReference>
<dbReference type="GeneID" id="70080983"/>
<name>A0A7G9UZM0_9CAUD</name>
<evidence type="ECO:0000313" key="2">
    <source>
        <dbReference type="Proteomes" id="UP000516065"/>
    </source>
</evidence>
<sequence length="55" mass="5861">MVVRCFPYETGIVHVCRGSSNIHFNLGPVSLLGRVAGFYGSIRLRPAGSPSPETG</sequence>
<dbReference type="Proteomes" id="UP000516065">
    <property type="component" value="Segment"/>
</dbReference>
<proteinExistence type="predicted"/>
<accession>A0A7G9UZM0</accession>